<sequence length="200" mass="22463">MAAWADVRKSIEDPNIYWENNVTNTSRIQRQCHEYKVPLIYASSSCIHEWHKSPYGISKKVNEETAFPGQVGLRFTTVYGGAGAQRGMFMDKIKDGNLKYVTNHIRDFVHIDDVISAIIILMNLDIWSLKPTYDIGTGEGNVVSNLAKMAGYDVPTKEGDECEADDNTADITDIKALGWAPTISVKRHINTLWDIKLKSV</sequence>
<dbReference type="AlphaFoldDB" id="A0A381XK27"/>
<dbReference type="SUPFAM" id="SSF51735">
    <property type="entry name" value="NAD(P)-binding Rossmann-fold domains"/>
    <property type="match status" value="1"/>
</dbReference>
<dbReference type="PANTHER" id="PTHR43245">
    <property type="entry name" value="BIFUNCTIONAL POLYMYXIN RESISTANCE PROTEIN ARNA"/>
    <property type="match status" value="1"/>
</dbReference>
<gene>
    <name evidence="2" type="ORF">METZ01_LOCUS117497</name>
</gene>
<accession>A0A381XK27</accession>
<name>A0A381XK27_9ZZZZ</name>
<reference evidence="2" key="1">
    <citation type="submission" date="2018-05" db="EMBL/GenBank/DDBJ databases">
        <authorList>
            <person name="Lanie J.A."/>
            <person name="Ng W.-L."/>
            <person name="Kazmierczak K.M."/>
            <person name="Andrzejewski T.M."/>
            <person name="Davidsen T.M."/>
            <person name="Wayne K.J."/>
            <person name="Tettelin H."/>
            <person name="Glass J.I."/>
            <person name="Rusch D."/>
            <person name="Podicherti R."/>
            <person name="Tsui H.-C.T."/>
            <person name="Winkler M.E."/>
        </authorList>
    </citation>
    <scope>NUCLEOTIDE SEQUENCE</scope>
</reference>
<dbReference type="EMBL" id="UINC01015332">
    <property type="protein sequence ID" value="SVA64643.1"/>
    <property type="molecule type" value="Genomic_DNA"/>
</dbReference>
<dbReference type="Gene3D" id="3.40.50.720">
    <property type="entry name" value="NAD(P)-binding Rossmann-like Domain"/>
    <property type="match status" value="1"/>
</dbReference>
<organism evidence="2">
    <name type="scientific">marine metagenome</name>
    <dbReference type="NCBI Taxonomy" id="408172"/>
    <lineage>
        <taxon>unclassified sequences</taxon>
        <taxon>metagenomes</taxon>
        <taxon>ecological metagenomes</taxon>
    </lineage>
</organism>
<dbReference type="Pfam" id="PF01370">
    <property type="entry name" value="Epimerase"/>
    <property type="match status" value="1"/>
</dbReference>
<dbReference type="InterPro" id="IPR036291">
    <property type="entry name" value="NAD(P)-bd_dom_sf"/>
</dbReference>
<dbReference type="InterPro" id="IPR050177">
    <property type="entry name" value="Lipid_A_modif_metabolic_enz"/>
</dbReference>
<evidence type="ECO:0000259" key="1">
    <source>
        <dbReference type="Pfam" id="PF01370"/>
    </source>
</evidence>
<proteinExistence type="predicted"/>
<evidence type="ECO:0000313" key="2">
    <source>
        <dbReference type="EMBL" id="SVA64643.1"/>
    </source>
</evidence>
<feature type="domain" description="NAD-dependent epimerase/dehydratase" evidence="1">
    <location>
        <begin position="2"/>
        <end position="123"/>
    </location>
</feature>
<protein>
    <recommendedName>
        <fullName evidence="1">NAD-dependent epimerase/dehydratase domain-containing protein</fullName>
    </recommendedName>
</protein>
<dbReference type="InterPro" id="IPR001509">
    <property type="entry name" value="Epimerase_deHydtase"/>
</dbReference>
<dbReference type="PANTHER" id="PTHR43245:SF13">
    <property type="entry name" value="UDP-D-APIOSE_UDP-D-XYLOSE SYNTHASE 2"/>
    <property type="match status" value="1"/>
</dbReference>